<keyword evidence="2" id="KW-0808">Transferase</keyword>
<dbReference type="InterPro" id="IPR036890">
    <property type="entry name" value="HATPase_C_sf"/>
</dbReference>
<dbReference type="GO" id="GO:0016301">
    <property type="term" value="F:kinase activity"/>
    <property type="evidence" value="ECO:0007669"/>
    <property type="project" value="UniProtKB-KW"/>
</dbReference>
<name>A0A0U4YNW4_XANCI</name>
<reference evidence="2 3" key="1">
    <citation type="submission" date="2014-09" db="EMBL/GenBank/DDBJ databases">
        <authorList>
            <person name="Regsiter A."/>
        </authorList>
    </citation>
    <scope>NUCLEOTIDE SEQUENCE [LARGE SCALE GENOMIC DNA]</scope>
</reference>
<gene>
    <name evidence="2" type="ORF">XAC3562_620182</name>
</gene>
<dbReference type="Proteomes" id="UP000052230">
    <property type="component" value="Unassembled WGS sequence"/>
</dbReference>
<dbReference type="EMBL" id="CCXZ01000158">
    <property type="protein sequence ID" value="CEG17516.1"/>
    <property type="molecule type" value="Genomic_DNA"/>
</dbReference>
<organism evidence="2 3">
    <name type="scientific">Xanthomonas citri pv. citri</name>
    <dbReference type="NCBI Taxonomy" id="611301"/>
    <lineage>
        <taxon>Bacteria</taxon>
        <taxon>Pseudomonadati</taxon>
        <taxon>Pseudomonadota</taxon>
        <taxon>Gammaproteobacteria</taxon>
        <taxon>Lysobacterales</taxon>
        <taxon>Lysobacteraceae</taxon>
        <taxon>Xanthomonas</taxon>
    </lineage>
</organism>
<accession>A0A0U4YNW4</accession>
<proteinExistence type="predicted"/>
<dbReference type="SUPFAM" id="SSF55874">
    <property type="entry name" value="ATPase domain of HSP90 chaperone/DNA topoisomerase II/histidine kinase"/>
    <property type="match status" value="1"/>
</dbReference>
<keyword evidence="2" id="KW-0418">Kinase</keyword>
<feature type="region of interest" description="Disordered" evidence="1">
    <location>
        <begin position="1"/>
        <end position="22"/>
    </location>
</feature>
<evidence type="ECO:0000313" key="2">
    <source>
        <dbReference type="EMBL" id="CEG17516.1"/>
    </source>
</evidence>
<protein>
    <submittedName>
        <fullName evidence="2">Two-component system sensor histidine kinase-response regulator hybrid protein</fullName>
    </submittedName>
</protein>
<dbReference type="Gene3D" id="3.30.565.10">
    <property type="entry name" value="Histidine kinase-like ATPase, C-terminal domain"/>
    <property type="match status" value="1"/>
</dbReference>
<evidence type="ECO:0000313" key="3">
    <source>
        <dbReference type="Proteomes" id="UP000052230"/>
    </source>
</evidence>
<dbReference type="AlphaFoldDB" id="A0A0U4YNW4"/>
<comment type="caution">
    <text evidence="2">The sequence shown here is derived from an EMBL/GenBank/DDBJ whole genome shotgun (WGS) entry which is preliminary data.</text>
</comment>
<keyword evidence="3" id="KW-1185">Reference proteome</keyword>
<sequence length="36" mass="3759">MFQRFEQGEGARTGSRDGGSGLGLAICQELTVAMKG</sequence>
<evidence type="ECO:0000256" key="1">
    <source>
        <dbReference type="SAM" id="MobiDB-lite"/>
    </source>
</evidence>